<protein>
    <submittedName>
        <fullName evidence="4">Dimethylhistidine N-methyltransferase</fullName>
    </submittedName>
</protein>
<dbReference type="Gene3D" id="3.40.50.150">
    <property type="entry name" value="Vaccinia Virus protein VP39"/>
    <property type="match status" value="1"/>
</dbReference>
<reference evidence="4 5" key="1">
    <citation type="submission" date="2016-10" db="EMBL/GenBank/DDBJ databases">
        <authorList>
            <person name="de Groot N.N."/>
        </authorList>
    </citation>
    <scope>NUCLEOTIDE SEQUENCE [LARGE SCALE GENOMIC DNA]</scope>
    <source>
        <strain evidence="4 5">DSM 19547</strain>
    </source>
</reference>
<accession>A0A1I5NT90</accession>
<dbReference type="InterPro" id="IPR051128">
    <property type="entry name" value="EgtD_Methyltrsf_superfamily"/>
</dbReference>
<dbReference type="Pfam" id="PF10017">
    <property type="entry name" value="Methyltransf_33"/>
    <property type="match status" value="1"/>
</dbReference>
<dbReference type="PIRSF" id="PIRSF018005">
    <property type="entry name" value="UCP018005"/>
    <property type="match status" value="1"/>
</dbReference>
<feature type="domain" description="Histidine-specific methyltransferase SAM-dependent" evidence="3">
    <location>
        <begin position="19"/>
        <end position="316"/>
    </location>
</feature>
<keyword evidence="1 4" id="KW-0489">Methyltransferase</keyword>
<organism evidence="4 5">
    <name type="scientific">Tranquillimonas alkanivorans</name>
    <dbReference type="NCBI Taxonomy" id="441119"/>
    <lineage>
        <taxon>Bacteria</taxon>
        <taxon>Pseudomonadati</taxon>
        <taxon>Pseudomonadota</taxon>
        <taxon>Alphaproteobacteria</taxon>
        <taxon>Rhodobacterales</taxon>
        <taxon>Roseobacteraceae</taxon>
        <taxon>Tranquillimonas</taxon>
    </lineage>
</organism>
<dbReference type="GO" id="GO:0032259">
    <property type="term" value="P:methylation"/>
    <property type="evidence" value="ECO:0007669"/>
    <property type="project" value="UniProtKB-KW"/>
</dbReference>
<dbReference type="PANTHER" id="PTHR43397">
    <property type="entry name" value="ERGOTHIONEINE BIOSYNTHESIS PROTEIN 1"/>
    <property type="match status" value="1"/>
</dbReference>
<dbReference type="OrthoDB" id="5289726at2"/>
<dbReference type="AlphaFoldDB" id="A0A1I5NT90"/>
<dbReference type="InterPro" id="IPR017804">
    <property type="entry name" value="MeTrfase_EgtD-like"/>
</dbReference>
<sequence>MRDERAAAGRPDVDAEFLRDVLDGLDRPQKALLPKYFYDEEGSRLFDQICELPEYYVTRTELAILRDRAGELDGLVPDGAALVEPGAGSSVKVRILLDAMPSLSACVPLDISGEHLHASAARLAEDYPALDVRPVVGDFTTGIDLPDGLDETPKLLFFPGSTIGNFDPEEAGALLAAMRGVPGVVGLVIGVDLRKDPERLVAAYDDPQGVTAAFNLNLLTRMNRELGTDFDADAFRHEARWNDGDSRIEMHLVSTCEQVVSLDGARFDFAAGESIHTENSHKFSIESFGELAASAGWRSGRAWTDPERLFSVHLLTPG</sequence>
<keyword evidence="2 4" id="KW-0808">Transferase</keyword>
<name>A0A1I5NT90_9RHOB</name>
<gene>
    <name evidence="4" type="ORF">SAMN04488047_10469</name>
</gene>
<dbReference type="InterPro" id="IPR029063">
    <property type="entry name" value="SAM-dependent_MTases_sf"/>
</dbReference>
<dbReference type="STRING" id="441119.SAMN04488047_10469"/>
<dbReference type="RefSeq" id="WP_093419662.1">
    <property type="nucleotide sequence ID" value="NZ_FOXA01000004.1"/>
</dbReference>
<proteinExistence type="predicted"/>
<dbReference type="PANTHER" id="PTHR43397:SF1">
    <property type="entry name" value="ERGOTHIONEINE BIOSYNTHESIS PROTEIN 1"/>
    <property type="match status" value="1"/>
</dbReference>
<keyword evidence="5" id="KW-1185">Reference proteome</keyword>
<evidence type="ECO:0000256" key="1">
    <source>
        <dbReference type="ARBA" id="ARBA00022603"/>
    </source>
</evidence>
<evidence type="ECO:0000259" key="3">
    <source>
        <dbReference type="Pfam" id="PF10017"/>
    </source>
</evidence>
<dbReference type="InterPro" id="IPR019257">
    <property type="entry name" value="MeTrfase_dom"/>
</dbReference>
<evidence type="ECO:0000256" key="2">
    <source>
        <dbReference type="ARBA" id="ARBA00022679"/>
    </source>
</evidence>
<evidence type="ECO:0000313" key="4">
    <source>
        <dbReference type="EMBL" id="SFP24992.1"/>
    </source>
</evidence>
<dbReference type="GO" id="GO:0008168">
    <property type="term" value="F:methyltransferase activity"/>
    <property type="evidence" value="ECO:0007669"/>
    <property type="project" value="UniProtKB-KW"/>
</dbReference>
<dbReference type="InterPro" id="IPR035094">
    <property type="entry name" value="EgtD"/>
</dbReference>
<dbReference type="Proteomes" id="UP000199356">
    <property type="component" value="Unassembled WGS sequence"/>
</dbReference>
<dbReference type="EMBL" id="FOXA01000004">
    <property type="protein sequence ID" value="SFP24992.1"/>
    <property type="molecule type" value="Genomic_DNA"/>
</dbReference>
<dbReference type="SUPFAM" id="SSF53335">
    <property type="entry name" value="S-adenosyl-L-methionine-dependent methyltransferases"/>
    <property type="match status" value="1"/>
</dbReference>
<evidence type="ECO:0000313" key="5">
    <source>
        <dbReference type="Proteomes" id="UP000199356"/>
    </source>
</evidence>
<dbReference type="NCBIfam" id="TIGR03438">
    <property type="entry name" value="egtD_ergothio"/>
    <property type="match status" value="1"/>
</dbReference>